<evidence type="ECO:0000259" key="2">
    <source>
        <dbReference type="Pfam" id="PF13439"/>
    </source>
</evidence>
<gene>
    <name evidence="3" type="ORF">ACFSQZ_12075</name>
</gene>
<dbReference type="GO" id="GO:0016757">
    <property type="term" value="F:glycosyltransferase activity"/>
    <property type="evidence" value="ECO:0007669"/>
    <property type="project" value="UniProtKB-KW"/>
</dbReference>
<dbReference type="Pfam" id="PF00534">
    <property type="entry name" value="Glycos_transf_1"/>
    <property type="match status" value="1"/>
</dbReference>
<dbReference type="Proteomes" id="UP001597297">
    <property type="component" value="Unassembled WGS sequence"/>
</dbReference>
<sequence>MKISLFLDRIAGRAGGAERVVVNVANQLITQGYQVEIITYEDTLGRPFYPLNCNVTLRNLKVTPALKPTKKEIRSKRISKYMERFECTPCLNKFAWFVKNRDKVNRVTEYFKDNPTDLIIGFLPSTFAVTYLVASKLNIKYVLSLHNVPKEDFENPARWDQNINDKKLRFKALANANANTVILDEFRNYFSESIKDHTYTVRNFITRPNHKSAPLLNRPKRVIAVGRLAKPKDHTTLISAWSIVHKLCPDWQLSIYGDGPLKNQLQTQITRAGLNTSITIHPPTKDIDSEYGDSQIFCIPSLFEGFGLVTVEAMAHSLPCIGFNSCPGTNRLITSRNGVLIDCSNSEKINALADTLIKVIQNSGLRVKLSAGAHQSAEGYFVENRIQDWFDLVHTILPN</sequence>
<feature type="domain" description="Glycosyl transferase family 1" evidence="1">
    <location>
        <begin position="211"/>
        <end position="373"/>
    </location>
</feature>
<accession>A0ABW5E442</accession>
<comment type="caution">
    <text evidence="3">The sequence shown here is derived from an EMBL/GenBank/DDBJ whole genome shotgun (WGS) entry which is preliminary data.</text>
</comment>
<keyword evidence="4" id="KW-1185">Reference proteome</keyword>
<organism evidence="3 4">
    <name type="scientific">Rubritalea spongiae</name>
    <dbReference type="NCBI Taxonomy" id="430797"/>
    <lineage>
        <taxon>Bacteria</taxon>
        <taxon>Pseudomonadati</taxon>
        <taxon>Verrucomicrobiota</taxon>
        <taxon>Verrucomicrobiia</taxon>
        <taxon>Verrucomicrobiales</taxon>
        <taxon>Rubritaleaceae</taxon>
        <taxon>Rubritalea</taxon>
    </lineage>
</organism>
<dbReference type="Gene3D" id="3.40.50.2000">
    <property type="entry name" value="Glycogen Phosphorylase B"/>
    <property type="match status" value="2"/>
</dbReference>
<dbReference type="PANTHER" id="PTHR12526">
    <property type="entry name" value="GLYCOSYLTRANSFERASE"/>
    <property type="match status" value="1"/>
</dbReference>
<evidence type="ECO:0000313" key="4">
    <source>
        <dbReference type="Proteomes" id="UP001597297"/>
    </source>
</evidence>
<name>A0ABW5E442_9BACT</name>
<evidence type="ECO:0000259" key="1">
    <source>
        <dbReference type="Pfam" id="PF00534"/>
    </source>
</evidence>
<evidence type="ECO:0000313" key="3">
    <source>
        <dbReference type="EMBL" id="MFD2277209.1"/>
    </source>
</evidence>
<keyword evidence="3" id="KW-0328">Glycosyltransferase</keyword>
<protein>
    <submittedName>
        <fullName evidence="3">Glycosyltransferase</fullName>
        <ecNumber evidence="3">2.4.-.-</ecNumber>
    </submittedName>
</protein>
<dbReference type="SUPFAM" id="SSF53756">
    <property type="entry name" value="UDP-Glycosyltransferase/glycogen phosphorylase"/>
    <property type="match status" value="1"/>
</dbReference>
<proteinExistence type="predicted"/>
<reference evidence="4" key="1">
    <citation type="journal article" date="2019" name="Int. J. Syst. Evol. Microbiol.">
        <title>The Global Catalogue of Microorganisms (GCM) 10K type strain sequencing project: providing services to taxonomists for standard genome sequencing and annotation.</title>
        <authorList>
            <consortium name="The Broad Institute Genomics Platform"/>
            <consortium name="The Broad Institute Genome Sequencing Center for Infectious Disease"/>
            <person name="Wu L."/>
            <person name="Ma J."/>
        </authorList>
    </citation>
    <scope>NUCLEOTIDE SEQUENCE [LARGE SCALE GENOMIC DNA]</scope>
    <source>
        <strain evidence="4">JCM 16545</strain>
    </source>
</reference>
<keyword evidence="3" id="KW-0808">Transferase</keyword>
<feature type="domain" description="Glycosyltransferase subfamily 4-like N-terminal" evidence="2">
    <location>
        <begin position="15"/>
        <end position="203"/>
    </location>
</feature>
<dbReference type="InterPro" id="IPR001296">
    <property type="entry name" value="Glyco_trans_1"/>
</dbReference>
<dbReference type="RefSeq" id="WP_377094006.1">
    <property type="nucleotide sequence ID" value="NZ_JBHSJM010000001.1"/>
</dbReference>
<dbReference type="EC" id="2.4.-.-" evidence="3"/>
<dbReference type="EMBL" id="JBHUJC010000041">
    <property type="protein sequence ID" value="MFD2277209.1"/>
    <property type="molecule type" value="Genomic_DNA"/>
</dbReference>
<dbReference type="Pfam" id="PF13439">
    <property type="entry name" value="Glyco_transf_4"/>
    <property type="match status" value="1"/>
</dbReference>
<dbReference type="InterPro" id="IPR028098">
    <property type="entry name" value="Glyco_trans_4-like_N"/>
</dbReference>
<dbReference type="PANTHER" id="PTHR12526:SF630">
    <property type="entry name" value="GLYCOSYLTRANSFERASE"/>
    <property type="match status" value="1"/>
</dbReference>